<comment type="catalytic activity">
    <reaction evidence="1 7">
        <text>2-C-methyl-D-erythritol 4-phosphate + CTP + H(+) = 4-CDP-2-C-methyl-D-erythritol + diphosphate</text>
        <dbReference type="Rhea" id="RHEA:13429"/>
        <dbReference type="ChEBI" id="CHEBI:15378"/>
        <dbReference type="ChEBI" id="CHEBI:33019"/>
        <dbReference type="ChEBI" id="CHEBI:37563"/>
        <dbReference type="ChEBI" id="CHEBI:57823"/>
        <dbReference type="ChEBI" id="CHEBI:58262"/>
        <dbReference type="EC" id="2.7.7.60"/>
    </reaction>
</comment>
<dbReference type="InterPro" id="IPR034683">
    <property type="entry name" value="IspD/TarI"/>
</dbReference>
<evidence type="ECO:0000256" key="1">
    <source>
        <dbReference type="ARBA" id="ARBA00001282"/>
    </source>
</evidence>
<dbReference type="EC" id="2.7.7.60" evidence="7"/>
<accession>A0ABW2AAQ0</accession>
<dbReference type="Pfam" id="PF01128">
    <property type="entry name" value="IspD"/>
    <property type="match status" value="1"/>
</dbReference>
<reference evidence="10" key="1">
    <citation type="journal article" date="2019" name="Int. J. Syst. Evol. Microbiol.">
        <title>The Global Catalogue of Microorganisms (GCM) 10K type strain sequencing project: providing services to taxonomists for standard genome sequencing and annotation.</title>
        <authorList>
            <consortium name="The Broad Institute Genomics Platform"/>
            <consortium name="The Broad Institute Genome Sequencing Center for Infectious Disease"/>
            <person name="Wu L."/>
            <person name="Ma J."/>
        </authorList>
    </citation>
    <scope>NUCLEOTIDE SEQUENCE [LARGE SCALE GENOMIC DNA]</scope>
    <source>
        <strain evidence="10">CCUG 58127</strain>
    </source>
</reference>
<dbReference type="RefSeq" id="WP_382397731.1">
    <property type="nucleotide sequence ID" value="NZ_JBHSWH010000001.1"/>
</dbReference>
<dbReference type="PANTHER" id="PTHR32125">
    <property type="entry name" value="2-C-METHYL-D-ERYTHRITOL 4-PHOSPHATE CYTIDYLYLTRANSFERASE, CHLOROPLASTIC"/>
    <property type="match status" value="1"/>
</dbReference>
<evidence type="ECO:0000313" key="10">
    <source>
        <dbReference type="Proteomes" id="UP001596298"/>
    </source>
</evidence>
<dbReference type="EMBL" id="JBHSWH010000001">
    <property type="protein sequence ID" value="MFC6703942.1"/>
    <property type="molecule type" value="Genomic_DNA"/>
</dbReference>
<evidence type="ECO:0000256" key="8">
    <source>
        <dbReference type="SAM" id="MobiDB-lite"/>
    </source>
</evidence>
<dbReference type="Pfam" id="PF13671">
    <property type="entry name" value="AAA_33"/>
    <property type="match status" value="1"/>
</dbReference>
<comment type="similarity">
    <text evidence="3 7">Belongs to the IspD/TarI cytidylyltransferase family. IspD subfamily.</text>
</comment>
<protein>
    <recommendedName>
        <fullName evidence="7">2-C-methyl-D-erythritol 4-phosphate cytidylyltransferase</fullName>
        <ecNumber evidence="7">2.7.7.60</ecNumber>
    </recommendedName>
    <alternativeName>
        <fullName evidence="7">4-diphosphocytidyl-2C-methyl-D-erythritol synthase</fullName>
    </alternativeName>
    <alternativeName>
        <fullName evidence="7">MEP cytidylyltransferase</fullName>
        <shortName evidence="7">MCT</shortName>
    </alternativeName>
</protein>
<dbReference type="GO" id="GO:0050518">
    <property type="term" value="F:2-C-methyl-D-erythritol 4-phosphate cytidylyltransferase activity"/>
    <property type="evidence" value="ECO:0007669"/>
    <property type="project" value="UniProtKB-EC"/>
</dbReference>
<dbReference type="Proteomes" id="UP001596298">
    <property type="component" value="Unassembled WGS sequence"/>
</dbReference>
<feature type="site" description="Positions MEP for the nucleophilic attack" evidence="7">
    <location>
        <position position="215"/>
    </location>
</feature>
<proteinExistence type="inferred from homology"/>
<comment type="caution">
    <text evidence="9">The sequence shown here is derived from an EMBL/GenBank/DDBJ whole genome shotgun (WGS) entry which is preliminary data.</text>
</comment>
<name>A0ABW2AAQ0_9MICO</name>
<gene>
    <name evidence="7 9" type="primary">ispD</name>
    <name evidence="9" type="ORF">ACFQDH_01325</name>
</gene>
<dbReference type="InterPro" id="IPR027417">
    <property type="entry name" value="P-loop_NTPase"/>
</dbReference>
<dbReference type="SUPFAM" id="SSF52540">
    <property type="entry name" value="P-loop containing nucleoside triphosphate hydrolases"/>
    <property type="match status" value="1"/>
</dbReference>
<evidence type="ECO:0000256" key="4">
    <source>
        <dbReference type="ARBA" id="ARBA00022679"/>
    </source>
</evidence>
<dbReference type="InterPro" id="IPR018294">
    <property type="entry name" value="ISPD_synthase_CS"/>
</dbReference>
<evidence type="ECO:0000256" key="3">
    <source>
        <dbReference type="ARBA" id="ARBA00009789"/>
    </source>
</evidence>
<feature type="site" description="Transition state stabilizer" evidence="7">
    <location>
        <position position="13"/>
    </location>
</feature>
<dbReference type="InterPro" id="IPR029044">
    <property type="entry name" value="Nucleotide-diphossugar_trans"/>
</dbReference>
<keyword evidence="5 7" id="KW-0548">Nucleotidyltransferase</keyword>
<comment type="pathway">
    <text evidence="2 7">Isoprenoid biosynthesis; isopentenyl diphosphate biosynthesis via DXP pathway; isopentenyl diphosphate from 1-deoxy-D-xylulose 5-phosphate: step 2/6.</text>
</comment>
<dbReference type="SUPFAM" id="SSF53448">
    <property type="entry name" value="Nucleotide-diphospho-sugar transferases"/>
    <property type="match status" value="1"/>
</dbReference>
<dbReference type="NCBIfam" id="TIGR00453">
    <property type="entry name" value="ispD"/>
    <property type="match status" value="1"/>
</dbReference>
<evidence type="ECO:0000256" key="7">
    <source>
        <dbReference type="HAMAP-Rule" id="MF_00108"/>
    </source>
</evidence>
<evidence type="ECO:0000256" key="2">
    <source>
        <dbReference type="ARBA" id="ARBA00004787"/>
    </source>
</evidence>
<dbReference type="HAMAP" id="MF_00108">
    <property type="entry name" value="IspD"/>
    <property type="match status" value="1"/>
</dbReference>
<dbReference type="Gene3D" id="3.40.50.300">
    <property type="entry name" value="P-loop containing nucleotide triphosphate hydrolases"/>
    <property type="match status" value="1"/>
</dbReference>
<dbReference type="CDD" id="cd02516">
    <property type="entry name" value="CDP-ME_synthetase"/>
    <property type="match status" value="1"/>
</dbReference>
<comment type="function">
    <text evidence="7">Catalyzes the formation of 4-diphosphocytidyl-2-C-methyl-D-erythritol from CTP and 2-C-methyl-D-erythritol 4-phosphate (MEP).</text>
</comment>
<evidence type="ECO:0000256" key="5">
    <source>
        <dbReference type="ARBA" id="ARBA00022695"/>
    </source>
</evidence>
<organism evidence="9 10">
    <name type="scientific">Flexivirga alba</name>
    <dbReference type="NCBI Taxonomy" id="702742"/>
    <lineage>
        <taxon>Bacteria</taxon>
        <taxon>Bacillati</taxon>
        <taxon>Actinomycetota</taxon>
        <taxon>Actinomycetes</taxon>
        <taxon>Micrococcales</taxon>
        <taxon>Dermacoccaceae</taxon>
        <taxon>Flexivirga</taxon>
    </lineage>
</organism>
<dbReference type="PROSITE" id="PS01295">
    <property type="entry name" value="ISPD"/>
    <property type="match status" value="1"/>
</dbReference>
<keyword evidence="6 7" id="KW-0414">Isoprene biosynthesis</keyword>
<evidence type="ECO:0000256" key="6">
    <source>
        <dbReference type="ARBA" id="ARBA00023229"/>
    </source>
</evidence>
<feature type="region of interest" description="Disordered" evidence="8">
    <location>
        <begin position="234"/>
        <end position="262"/>
    </location>
</feature>
<dbReference type="PANTHER" id="PTHR32125:SF4">
    <property type="entry name" value="2-C-METHYL-D-ERYTHRITOL 4-PHOSPHATE CYTIDYLYLTRANSFERASE, CHLOROPLASTIC"/>
    <property type="match status" value="1"/>
</dbReference>
<feature type="site" description="Transition state stabilizer" evidence="7">
    <location>
        <position position="20"/>
    </location>
</feature>
<dbReference type="Gene3D" id="3.90.550.10">
    <property type="entry name" value="Spore Coat Polysaccharide Biosynthesis Protein SpsA, Chain A"/>
    <property type="match status" value="1"/>
</dbReference>
<evidence type="ECO:0000313" key="9">
    <source>
        <dbReference type="EMBL" id="MFC6703942.1"/>
    </source>
</evidence>
<keyword evidence="4 7" id="KW-0808">Transferase</keyword>
<dbReference type="InterPro" id="IPR001228">
    <property type="entry name" value="IspD"/>
</dbReference>
<keyword evidence="10" id="KW-1185">Reference proteome</keyword>
<sequence>MGVVVVAAGMGVRLGAGMPKALVRVGGRTLVEHAVARAQSWLSSSDGTARDEPSRRNVSKPAVVVVAPATHLAEFEALLPEVCVIPGGAERTDSVAAGLAALPADVEIVLVHDAARALAPSSLFDAVADAVAAGADAVVPGLPVTDTVKQVDAAGSVVQTLDRSSLRAVQTPQGFRRSALEAAHARVGAATDDAALIERAGGTVQVIDGDPLAMKITLPPDIDAAERLLAAGGLSRSGESPQAGRVPEERSGGGVSRPSGAPRPTLIILGGLPGVGKTTLARALARRIPLAHIRVDTIEATMVHSGLADKITGPEGYAVAFRVAADQLALGMSVVADTVNPMPETRGWWRDVAAQHDARVVEVELTCSDQSQHESRVGERVSDIPGLRVPTWQEVLDREYHPWAPDLRLDTATSSPDELADTVIGWMRSHQ</sequence>
<feature type="site" description="Positions MEP for the nucleophilic attack" evidence="7">
    <location>
        <position position="163"/>
    </location>
</feature>
<dbReference type="InterPro" id="IPR050088">
    <property type="entry name" value="IspD/TarI_cytidylyltransf_bact"/>
</dbReference>